<gene>
    <name evidence="3" type="ORF">B0H65DRAFT_474613</name>
</gene>
<feature type="domain" description="Peptidase S8/S53" evidence="2">
    <location>
        <begin position="746"/>
        <end position="976"/>
    </location>
</feature>
<dbReference type="InterPro" id="IPR036852">
    <property type="entry name" value="Peptidase_S8/S53_dom_sf"/>
</dbReference>
<feature type="region of interest" description="Disordered" evidence="1">
    <location>
        <begin position="1"/>
        <end position="34"/>
    </location>
</feature>
<protein>
    <recommendedName>
        <fullName evidence="2">Peptidase S8/S53 domain-containing protein</fullName>
    </recommendedName>
</protein>
<feature type="compositionally biased region" description="Polar residues" evidence="1">
    <location>
        <begin position="203"/>
        <end position="212"/>
    </location>
</feature>
<name>A0AAE0J813_9PEZI</name>
<reference evidence="3" key="1">
    <citation type="journal article" date="2023" name="Mol. Phylogenet. Evol.">
        <title>Genome-scale phylogeny and comparative genomics of the fungal order Sordariales.</title>
        <authorList>
            <person name="Hensen N."/>
            <person name="Bonometti L."/>
            <person name="Westerberg I."/>
            <person name="Brannstrom I.O."/>
            <person name="Guillou S."/>
            <person name="Cros-Aarteil S."/>
            <person name="Calhoun S."/>
            <person name="Haridas S."/>
            <person name="Kuo A."/>
            <person name="Mondo S."/>
            <person name="Pangilinan J."/>
            <person name="Riley R."/>
            <person name="LaButti K."/>
            <person name="Andreopoulos B."/>
            <person name="Lipzen A."/>
            <person name="Chen C."/>
            <person name="Yan M."/>
            <person name="Daum C."/>
            <person name="Ng V."/>
            <person name="Clum A."/>
            <person name="Steindorff A."/>
            <person name="Ohm R.A."/>
            <person name="Martin F."/>
            <person name="Silar P."/>
            <person name="Natvig D.O."/>
            <person name="Lalanne C."/>
            <person name="Gautier V."/>
            <person name="Ament-Velasquez S.L."/>
            <person name="Kruys A."/>
            <person name="Hutchinson M.I."/>
            <person name="Powell A.J."/>
            <person name="Barry K."/>
            <person name="Miller A.N."/>
            <person name="Grigoriev I.V."/>
            <person name="Debuchy R."/>
            <person name="Gladieux P."/>
            <person name="Hiltunen Thoren M."/>
            <person name="Johannesson H."/>
        </authorList>
    </citation>
    <scope>NUCLEOTIDE SEQUENCE</scope>
    <source>
        <strain evidence="3">CBS 560.94</strain>
    </source>
</reference>
<feature type="compositionally biased region" description="Polar residues" evidence="1">
    <location>
        <begin position="66"/>
        <end position="86"/>
    </location>
</feature>
<dbReference type="EMBL" id="JAUEPP010000007">
    <property type="protein sequence ID" value="KAK3338759.1"/>
    <property type="molecule type" value="Genomic_DNA"/>
</dbReference>
<feature type="region of interest" description="Disordered" evidence="1">
    <location>
        <begin position="930"/>
        <end position="956"/>
    </location>
</feature>
<evidence type="ECO:0000313" key="4">
    <source>
        <dbReference type="Proteomes" id="UP001278500"/>
    </source>
</evidence>
<comment type="caution">
    <text evidence="3">The sequence shown here is derived from an EMBL/GenBank/DDBJ whole genome shotgun (WGS) entry which is preliminary data.</text>
</comment>
<feature type="compositionally biased region" description="Basic and acidic residues" evidence="1">
    <location>
        <begin position="16"/>
        <end position="34"/>
    </location>
</feature>
<evidence type="ECO:0000313" key="3">
    <source>
        <dbReference type="EMBL" id="KAK3338759.1"/>
    </source>
</evidence>
<feature type="compositionally biased region" description="Polar residues" evidence="1">
    <location>
        <begin position="293"/>
        <end position="303"/>
    </location>
</feature>
<dbReference type="Proteomes" id="UP001278500">
    <property type="component" value="Unassembled WGS sequence"/>
</dbReference>
<feature type="compositionally biased region" description="Gly residues" evidence="1">
    <location>
        <begin position="940"/>
        <end position="951"/>
    </location>
</feature>
<dbReference type="SUPFAM" id="SSF52743">
    <property type="entry name" value="Subtilisin-like"/>
    <property type="match status" value="1"/>
</dbReference>
<proteinExistence type="predicted"/>
<sequence length="1078" mass="119999">MGHAGPRAVQGKRKKDNGDQKHDSTKPQKKQTTIEEILKDAKKVNFNDGPACEKFRATYLNRLSKRPNSQGSHPSRSSRTPISASNQADEILHVVARKPNDEFAELESFTRWAVKNYSNLLEFKSSYGVTPLHLAIENDSHVFVEVVLLALCESDKMRVKELLQEACHLDNNCLQKAIHHSSPLTESIISILADESGHGDAEFTTTDNSDSESGAEVPITQPLPQEYRNVFTSKSCNKHQGQGGWTALHFAVRYEDGDGDSDQDSASDSEEDASCFPCISETYVIFDSDPSGPGSSTRTYETSTRVHEQREQDEKYQWQRTYNQLRVVQQLIEANPMVLLYKDDKGHTPFQLRLSQIEDRDSEAIIDVDDDQSLHNDSEEEYTATISSWQTRTSYLGGQRQQDQHNSGASTTIAPLAPTQSQESQNFQADADTLATEDQQLKRKHQVEVQIINEDKILSYIREYVIDKFDRRTAMQALYKPGFERTIEFDLSGLPYTSINANFLEGLGNVLHFEGLLKYVALPRLMVEDDPVKEDSGTNMEAIIKRRLEQGGRRYKGKGLQHMTTIFNWLKLENVRTVLRVTVIDDTEPSHSDEAIEACMKGLNVRIWNWRKMDICSDVILCSAPKVTDVTLYSSGNNAVLVGWSSLIGLPQLKSLRKVRIYVREGLESSARFEQYKKKFVEEIAIFRPDIKVSWGNDIPSRHSLFVGHSSDKLIRESKWMRTMKQFADFLRSTIDARGVSAAPLVKIAIIDDGIDSTLGVFSGRIQTGQSFYKPGSGRGHGSYYVPTGPHGTLMAQLICEICPVVKLYIAQLEPAPRHDGRRGFTHHSAIEAINWAVSQGVDIISMSWSIDPEKNTIQPLEDALQEAARRKIVMFCSSIDEGPMVDDHTYPGRIAACIKIGASAGDGAKLSWVSANRSNFLLPGDETVHVGRHHSGHSTSGGGGGGGRHGYGNELPTAGSSISTALAAGLAGVLIYCDRLTQLSVDDSDEYDGPIDFRASGKMKAAFEAMSSETEDKKFLQVWKYVPLQLDASKIPGVGNRTSRPAPRPLKWNYGSHPEATEETKKKLIAFLSSLGK</sequence>
<evidence type="ECO:0000259" key="2">
    <source>
        <dbReference type="Pfam" id="PF00082"/>
    </source>
</evidence>
<accession>A0AAE0J813</accession>
<evidence type="ECO:0000256" key="1">
    <source>
        <dbReference type="SAM" id="MobiDB-lite"/>
    </source>
</evidence>
<feature type="region of interest" description="Disordered" evidence="1">
    <location>
        <begin position="198"/>
        <end position="224"/>
    </location>
</feature>
<dbReference type="RefSeq" id="XP_062678119.1">
    <property type="nucleotide sequence ID" value="XM_062827251.1"/>
</dbReference>
<feature type="region of interest" description="Disordered" evidence="1">
    <location>
        <begin position="287"/>
        <end position="311"/>
    </location>
</feature>
<dbReference type="Gene3D" id="1.25.40.20">
    <property type="entry name" value="Ankyrin repeat-containing domain"/>
    <property type="match status" value="1"/>
</dbReference>
<dbReference type="GO" id="GO:0004252">
    <property type="term" value="F:serine-type endopeptidase activity"/>
    <property type="evidence" value="ECO:0007669"/>
    <property type="project" value="InterPro"/>
</dbReference>
<organism evidence="3 4">
    <name type="scientific">Neurospora tetraspora</name>
    <dbReference type="NCBI Taxonomy" id="94610"/>
    <lineage>
        <taxon>Eukaryota</taxon>
        <taxon>Fungi</taxon>
        <taxon>Dikarya</taxon>
        <taxon>Ascomycota</taxon>
        <taxon>Pezizomycotina</taxon>
        <taxon>Sordariomycetes</taxon>
        <taxon>Sordariomycetidae</taxon>
        <taxon>Sordariales</taxon>
        <taxon>Sordariaceae</taxon>
        <taxon>Neurospora</taxon>
    </lineage>
</organism>
<dbReference type="Gene3D" id="3.40.50.200">
    <property type="entry name" value="Peptidase S8/S53 domain"/>
    <property type="match status" value="1"/>
</dbReference>
<feature type="region of interest" description="Disordered" evidence="1">
    <location>
        <begin position="64"/>
        <end position="86"/>
    </location>
</feature>
<dbReference type="GeneID" id="87864405"/>
<dbReference type="Pfam" id="PF00082">
    <property type="entry name" value="Peptidase_S8"/>
    <property type="match status" value="1"/>
</dbReference>
<dbReference type="InterPro" id="IPR036770">
    <property type="entry name" value="Ankyrin_rpt-contain_sf"/>
</dbReference>
<feature type="region of interest" description="Disordered" evidence="1">
    <location>
        <begin position="1038"/>
        <end position="1062"/>
    </location>
</feature>
<dbReference type="InterPro" id="IPR000209">
    <property type="entry name" value="Peptidase_S8/S53_dom"/>
</dbReference>
<dbReference type="GO" id="GO:0006508">
    <property type="term" value="P:proteolysis"/>
    <property type="evidence" value="ECO:0007669"/>
    <property type="project" value="InterPro"/>
</dbReference>
<keyword evidence="4" id="KW-1185">Reference proteome</keyword>
<reference evidence="3" key="2">
    <citation type="submission" date="2023-06" db="EMBL/GenBank/DDBJ databases">
        <authorList>
            <consortium name="Lawrence Berkeley National Laboratory"/>
            <person name="Haridas S."/>
            <person name="Hensen N."/>
            <person name="Bonometti L."/>
            <person name="Westerberg I."/>
            <person name="Brannstrom I.O."/>
            <person name="Guillou S."/>
            <person name="Cros-Aarteil S."/>
            <person name="Calhoun S."/>
            <person name="Kuo A."/>
            <person name="Mondo S."/>
            <person name="Pangilinan J."/>
            <person name="Riley R."/>
            <person name="Labutti K."/>
            <person name="Andreopoulos B."/>
            <person name="Lipzen A."/>
            <person name="Chen C."/>
            <person name="Yanf M."/>
            <person name="Daum C."/>
            <person name="Ng V."/>
            <person name="Clum A."/>
            <person name="Steindorff A."/>
            <person name="Ohm R."/>
            <person name="Martin F."/>
            <person name="Silar P."/>
            <person name="Natvig D."/>
            <person name="Lalanne C."/>
            <person name="Gautier V."/>
            <person name="Ament-Velasquez S.L."/>
            <person name="Kruys A."/>
            <person name="Hutchinson M.I."/>
            <person name="Powell A.J."/>
            <person name="Barry K."/>
            <person name="Miller A.N."/>
            <person name="Grigoriev I.V."/>
            <person name="Debuchy R."/>
            <person name="Gladieux P."/>
            <person name="Thoren M.H."/>
            <person name="Johannesson H."/>
        </authorList>
    </citation>
    <scope>NUCLEOTIDE SEQUENCE</scope>
    <source>
        <strain evidence="3">CBS 560.94</strain>
    </source>
</reference>
<dbReference type="AlphaFoldDB" id="A0AAE0J813"/>